<dbReference type="EMBL" id="JAUSXB010000001">
    <property type="protein sequence ID" value="MDQ0676464.1"/>
    <property type="molecule type" value="Genomic_DNA"/>
</dbReference>
<gene>
    <name evidence="3" type="ORF">QFZ36_004025</name>
</gene>
<evidence type="ECO:0000256" key="1">
    <source>
        <dbReference type="SAM" id="MobiDB-lite"/>
    </source>
</evidence>
<dbReference type="Proteomes" id="UP001236806">
    <property type="component" value="Unassembled WGS sequence"/>
</dbReference>
<dbReference type="Gene3D" id="1.20.1260.10">
    <property type="match status" value="1"/>
</dbReference>
<dbReference type="InterPro" id="IPR009078">
    <property type="entry name" value="Ferritin-like_SF"/>
</dbReference>
<feature type="region of interest" description="Disordered" evidence="1">
    <location>
        <begin position="109"/>
        <end position="136"/>
    </location>
</feature>
<feature type="region of interest" description="Disordered" evidence="1">
    <location>
        <begin position="202"/>
        <end position="223"/>
    </location>
</feature>
<sequence length="368" mass="36867">MKDDNQENRRRMRYFRYAVFSLAALLVLSLGFALIPPEPPAPAEPPFSEQARAAALEEALELRSAGQELAAAEMGGAAGTPAADAMGQVVTLLTIQARALLPPGNAASAAAASPQAAPPASVRPTAAPTSPSPRGAVPVAEFAADLAASGRQRLKDAETADGGMARLLAGAGTAQLLAAERLGAAGALGIEPQVTARQDATLPAPACPATPSPANSDSTSPPAAASLGTALVAAAGAELETVYGYQAALTRLPPEAAGPASEFLAQHHGLAAQADEYALVQCGALPPQPPGYVLAPGFLDAPASGLAALETDTLPSYGDVVALADGATRAWALSALQAAARRAQHWGAGPNPLPGLVLDEGQLPPLPQ</sequence>
<dbReference type="InterPro" id="IPR029447">
    <property type="entry name" value="DUF4439"/>
</dbReference>
<protein>
    <recommendedName>
        <fullName evidence="2">DUF4439 domain-containing protein</fullName>
    </recommendedName>
</protein>
<organism evidence="3 4">
    <name type="scientific">Pseudarthrobacter siccitolerans</name>
    <dbReference type="NCBI Taxonomy" id="861266"/>
    <lineage>
        <taxon>Bacteria</taxon>
        <taxon>Bacillati</taxon>
        <taxon>Actinomycetota</taxon>
        <taxon>Actinomycetes</taxon>
        <taxon>Micrococcales</taxon>
        <taxon>Micrococcaceae</taxon>
        <taxon>Pseudarthrobacter</taxon>
    </lineage>
</organism>
<dbReference type="SUPFAM" id="SSF47240">
    <property type="entry name" value="Ferritin-like"/>
    <property type="match status" value="1"/>
</dbReference>
<feature type="domain" description="DUF4439" evidence="2">
    <location>
        <begin position="230"/>
        <end position="356"/>
    </location>
</feature>
<dbReference type="RefSeq" id="WP_306638906.1">
    <property type="nucleotide sequence ID" value="NZ_JAUSXB010000001.1"/>
</dbReference>
<dbReference type="Pfam" id="PF14530">
    <property type="entry name" value="DUF4439"/>
    <property type="match status" value="1"/>
</dbReference>
<keyword evidence="4" id="KW-1185">Reference proteome</keyword>
<reference evidence="3 4" key="1">
    <citation type="submission" date="2023-07" db="EMBL/GenBank/DDBJ databases">
        <title>Comparative genomics of wheat-associated soil bacteria to identify genetic determinants of phenazine resistance.</title>
        <authorList>
            <person name="Mouncey N."/>
        </authorList>
    </citation>
    <scope>NUCLEOTIDE SEQUENCE [LARGE SCALE GENOMIC DNA]</scope>
    <source>
        <strain evidence="3 4">W1I3</strain>
    </source>
</reference>
<comment type="caution">
    <text evidence="3">The sequence shown here is derived from an EMBL/GenBank/DDBJ whole genome shotgun (WGS) entry which is preliminary data.</text>
</comment>
<dbReference type="InterPro" id="IPR012347">
    <property type="entry name" value="Ferritin-like"/>
</dbReference>
<proteinExistence type="predicted"/>
<evidence type="ECO:0000313" key="4">
    <source>
        <dbReference type="Proteomes" id="UP001236806"/>
    </source>
</evidence>
<accession>A0ABU0PR61</accession>
<evidence type="ECO:0000313" key="3">
    <source>
        <dbReference type="EMBL" id="MDQ0676464.1"/>
    </source>
</evidence>
<evidence type="ECO:0000259" key="2">
    <source>
        <dbReference type="Pfam" id="PF14530"/>
    </source>
</evidence>
<feature type="compositionally biased region" description="Low complexity" evidence="1">
    <location>
        <begin position="109"/>
        <end position="120"/>
    </location>
</feature>
<name>A0ABU0PR61_9MICC</name>